<name>A0A402CXA7_9BACT</name>
<gene>
    <name evidence="3" type="ORF">CCAX7_43960</name>
</gene>
<proteinExistence type="predicted"/>
<dbReference type="InterPro" id="IPR050832">
    <property type="entry name" value="Bact_Acetyltransf"/>
</dbReference>
<evidence type="ECO:0000313" key="3">
    <source>
        <dbReference type="EMBL" id="BDI32345.1"/>
    </source>
</evidence>
<evidence type="ECO:0000313" key="4">
    <source>
        <dbReference type="Proteomes" id="UP000287394"/>
    </source>
</evidence>
<evidence type="ECO:0000256" key="1">
    <source>
        <dbReference type="ARBA" id="ARBA00022679"/>
    </source>
</evidence>
<organism evidence="3 4">
    <name type="scientific">Capsulimonas corticalis</name>
    <dbReference type="NCBI Taxonomy" id="2219043"/>
    <lineage>
        <taxon>Bacteria</taxon>
        <taxon>Bacillati</taxon>
        <taxon>Armatimonadota</taxon>
        <taxon>Armatimonadia</taxon>
        <taxon>Capsulimonadales</taxon>
        <taxon>Capsulimonadaceae</taxon>
        <taxon>Capsulimonas</taxon>
    </lineage>
</organism>
<dbReference type="GO" id="GO:0016747">
    <property type="term" value="F:acyltransferase activity, transferring groups other than amino-acyl groups"/>
    <property type="evidence" value="ECO:0007669"/>
    <property type="project" value="InterPro"/>
</dbReference>
<dbReference type="RefSeq" id="WP_165864266.1">
    <property type="nucleotide sequence ID" value="NZ_AP025739.1"/>
</dbReference>
<keyword evidence="1" id="KW-0808">Transferase</keyword>
<keyword evidence="4" id="KW-1185">Reference proteome</keyword>
<protein>
    <submittedName>
        <fullName evidence="3">N-acetyltransferase</fullName>
    </submittedName>
</protein>
<accession>A0A402CXA7</accession>
<dbReference type="KEGG" id="ccot:CCAX7_43960"/>
<sequence>MQFRKAMTEDLESVMSIVAETVVEMQRYGNLQWDAQYPDRARFQQDVASEALYVVDFEGEVTAFVTVDEVQPDGYAGLNWSRNTPPLVVHRLAVSTARRGAGVASFLEQSICDLARHSGHDHLRVDTYSTNTAMQAFLLKRGYISVGEMSYRGRELPFYCYEKPLS</sequence>
<dbReference type="Pfam" id="PF00583">
    <property type="entry name" value="Acetyltransf_1"/>
    <property type="match status" value="1"/>
</dbReference>
<dbReference type="PANTHER" id="PTHR43877:SF2">
    <property type="entry name" value="AMINOALKYLPHOSPHONATE N-ACETYLTRANSFERASE-RELATED"/>
    <property type="match status" value="1"/>
</dbReference>
<dbReference type="AlphaFoldDB" id="A0A402CXA7"/>
<keyword evidence="2" id="KW-0012">Acyltransferase</keyword>
<dbReference type="PANTHER" id="PTHR43877">
    <property type="entry name" value="AMINOALKYLPHOSPHONATE N-ACETYLTRANSFERASE-RELATED-RELATED"/>
    <property type="match status" value="1"/>
</dbReference>
<dbReference type="CDD" id="cd04301">
    <property type="entry name" value="NAT_SF"/>
    <property type="match status" value="1"/>
</dbReference>
<dbReference type="Gene3D" id="3.40.630.30">
    <property type="match status" value="1"/>
</dbReference>
<dbReference type="Proteomes" id="UP000287394">
    <property type="component" value="Chromosome"/>
</dbReference>
<dbReference type="InterPro" id="IPR016181">
    <property type="entry name" value="Acyl_CoA_acyltransferase"/>
</dbReference>
<dbReference type="SUPFAM" id="SSF55729">
    <property type="entry name" value="Acyl-CoA N-acyltransferases (Nat)"/>
    <property type="match status" value="1"/>
</dbReference>
<reference evidence="3 4" key="1">
    <citation type="journal article" date="2019" name="Int. J. Syst. Evol. Microbiol.">
        <title>Capsulimonas corticalis gen. nov., sp. nov., an aerobic capsulated bacterium, of a novel bacterial order, Capsulimonadales ord. nov., of the class Armatimonadia of the phylum Armatimonadetes.</title>
        <authorList>
            <person name="Li J."/>
            <person name="Kudo C."/>
            <person name="Tonouchi A."/>
        </authorList>
    </citation>
    <scope>NUCLEOTIDE SEQUENCE [LARGE SCALE GENOMIC DNA]</scope>
    <source>
        <strain evidence="3 4">AX-7</strain>
    </source>
</reference>
<dbReference type="EMBL" id="AP025739">
    <property type="protein sequence ID" value="BDI32345.1"/>
    <property type="molecule type" value="Genomic_DNA"/>
</dbReference>
<dbReference type="InterPro" id="IPR000182">
    <property type="entry name" value="GNAT_dom"/>
</dbReference>
<evidence type="ECO:0000256" key="2">
    <source>
        <dbReference type="ARBA" id="ARBA00023315"/>
    </source>
</evidence>
<dbReference type="PROSITE" id="PS51186">
    <property type="entry name" value="GNAT"/>
    <property type="match status" value="1"/>
</dbReference>